<dbReference type="Proteomes" id="UP000298652">
    <property type="component" value="Chromosome 1"/>
</dbReference>
<proteinExistence type="predicted"/>
<sequence>MEGFNSQHAAVAPANAAVVDPYSRSNLGGVSVKYWIAINSIDPVFGSILLIAIQFGGKCKILDRDNNHDPNIFHNLPWILQIRPAYASSAGAAVKTSSPAAAEGDLAQCPVPAGGQLAVRRRGSQGALQSADSMTKRSP</sequence>
<feature type="transmembrane region" description="Helical" evidence="1">
    <location>
        <begin position="34"/>
        <end position="55"/>
    </location>
</feature>
<accession>A0A4U6WHB2</accession>
<dbReference type="EMBL" id="CM016552">
    <property type="protein sequence ID" value="TKW41645.1"/>
    <property type="molecule type" value="Genomic_DNA"/>
</dbReference>
<reference evidence="2 3" key="1">
    <citation type="submission" date="2019-03" db="EMBL/GenBank/DDBJ databases">
        <title>WGS assembly of Setaria viridis.</title>
        <authorList>
            <person name="Huang P."/>
            <person name="Jenkins J."/>
            <person name="Grimwood J."/>
            <person name="Barry K."/>
            <person name="Healey A."/>
            <person name="Mamidi S."/>
            <person name="Sreedasyam A."/>
            <person name="Shu S."/>
            <person name="Feldman M."/>
            <person name="Wu J."/>
            <person name="Yu Y."/>
            <person name="Chen C."/>
            <person name="Johnson J."/>
            <person name="Rokhsar D."/>
            <person name="Baxter I."/>
            <person name="Schmutz J."/>
            <person name="Brutnell T."/>
            <person name="Kellogg E."/>
        </authorList>
    </citation>
    <scope>NUCLEOTIDE SEQUENCE [LARGE SCALE GENOMIC DNA]</scope>
    <source>
        <strain evidence="3">cv. A10</strain>
    </source>
</reference>
<dbReference type="Gramene" id="TKW41644">
    <property type="protein sequence ID" value="TKW41644"/>
    <property type="gene ID" value="SEVIR_1G330500v2"/>
</dbReference>
<organism evidence="2 3">
    <name type="scientific">Setaria viridis</name>
    <name type="common">Green bristlegrass</name>
    <name type="synonym">Setaria italica subsp. viridis</name>
    <dbReference type="NCBI Taxonomy" id="4556"/>
    <lineage>
        <taxon>Eukaryota</taxon>
        <taxon>Viridiplantae</taxon>
        <taxon>Streptophyta</taxon>
        <taxon>Embryophyta</taxon>
        <taxon>Tracheophyta</taxon>
        <taxon>Spermatophyta</taxon>
        <taxon>Magnoliopsida</taxon>
        <taxon>Liliopsida</taxon>
        <taxon>Poales</taxon>
        <taxon>Poaceae</taxon>
        <taxon>PACMAD clade</taxon>
        <taxon>Panicoideae</taxon>
        <taxon>Panicodae</taxon>
        <taxon>Paniceae</taxon>
        <taxon>Cenchrinae</taxon>
        <taxon>Setaria</taxon>
    </lineage>
</organism>
<dbReference type="Gramene" id="TKW41645">
    <property type="protein sequence ID" value="TKW41645"/>
    <property type="gene ID" value="SEVIR_1G330500v2"/>
</dbReference>
<name>A0A4U6WHB2_SETVI</name>
<dbReference type="EMBL" id="CM016552">
    <property type="protein sequence ID" value="TKW41644.1"/>
    <property type="molecule type" value="Genomic_DNA"/>
</dbReference>
<evidence type="ECO:0000313" key="2">
    <source>
        <dbReference type="EMBL" id="TKW41645.1"/>
    </source>
</evidence>
<protein>
    <submittedName>
        <fullName evidence="2">Uncharacterized protein</fullName>
    </submittedName>
</protein>
<keyword evidence="3" id="KW-1185">Reference proteome</keyword>
<evidence type="ECO:0000256" key="1">
    <source>
        <dbReference type="SAM" id="Phobius"/>
    </source>
</evidence>
<dbReference type="AlphaFoldDB" id="A0A4U6WHB2"/>
<evidence type="ECO:0000313" key="3">
    <source>
        <dbReference type="Proteomes" id="UP000298652"/>
    </source>
</evidence>
<keyword evidence="1" id="KW-0472">Membrane</keyword>
<keyword evidence="1" id="KW-1133">Transmembrane helix</keyword>
<keyword evidence="1" id="KW-0812">Transmembrane</keyword>
<gene>
    <name evidence="2" type="ORF">SEVIR_1G330500v2</name>
</gene>